<evidence type="ECO:0000259" key="2">
    <source>
        <dbReference type="Pfam" id="PF00155"/>
    </source>
</evidence>
<dbReference type="Pfam" id="PF00155">
    <property type="entry name" value="Aminotran_1_2"/>
    <property type="match status" value="1"/>
</dbReference>
<dbReference type="Proteomes" id="UP001165085">
    <property type="component" value="Unassembled WGS sequence"/>
</dbReference>
<protein>
    <recommendedName>
        <fullName evidence="2">Aminotransferase class I/classII large domain-containing protein</fullName>
    </recommendedName>
</protein>
<accession>A0A9W7B2D0</accession>
<dbReference type="GO" id="GO:0030170">
    <property type="term" value="F:pyridoxal phosphate binding"/>
    <property type="evidence" value="ECO:0007669"/>
    <property type="project" value="InterPro"/>
</dbReference>
<dbReference type="PANTHER" id="PTHR43795:SF39">
    <property type="entry name" value="AMINOTRANSFERASE CLASS I_CLASSII DOMAIN-CONTAINING PROTEIN"/>
    <property type="match status" value="1"/>
</dbReference>
<dbReference type="AlphaFoldDB" id="A0A9W7B2D0"/>
<name>A0A9W7B2D0_9STRA</name>
<dbReference type="Gene3D" id="3.40.640.10">
    <property type="entry name" value="Type I PLP-dependent aspartate aminotransferase-like (Major domain)"/>
    <property type="match status" value="1"/>
</dbReference>
<evidence type="ECO:0000313" key="4">
    <source>
        <dbReference type="Proteomes" id="UP001165085"/>
    </source>
</evidence>
<dbReference type="InterPro" id="IPR050478">
    <property type="entry name" value="Ethylene_sulfur-biosynth"/>
</dbReference>
<proteinExistence type="predicted"/>
<dbReference type="Gene3D" id="3.90.1150.10">
    <property type="entry name" value="Aspartate Aminotransferase, domain 1"/>
    <property type="match status" value="1"/>
</dbReference>
<dbReference type="EMBL" id="BRXY01000243">
    <property type="protein sequence ID" value="GMH80265.1"/>
    <property type="molecule type" value="Genomic_DNA"/>
</dbReference>
<evidence type="ECO:0000256" key="1">
    <source>
        <dbReference type="ARBA" id="ARBA00022898"/>
    </source>
</evidence>
<dbReference type="InterPro" id="IPR015421">
    <property type="entry name" value="PyrdxlP-dep_Trfase_major"/>
</dbReference>
<dbReference type="GO" id="GO:0008483">
    <property type="term" value="F:transaminase activity"/>
    <property type="evidence" value="ECO:0007669"/>
    <property type="project" value="TreeGrafter"/>
</dbReference>
<keyword evidence="1" id="KW-0663">Pyridoxal phosphate</keyword>
<dbReference type="InterPro" id="IPR015422">
    <property type="entry name" value="PyrdxlP-dep_Trfase_small"/>
</dbReference>
<dbReference type="CDD" id="cd00609">
    <property type="entry name" value="AAT_like"/>
    <property type="match status" value="1"/>
</dbReference>
<dbReference type="PANTHER" id="PTHR43795">
    <property type="entry name" value="BIFUNCTIONAL ASPARTATE AMINOTRANSFERASE AND GLUTAMATE/ASPARTATE-PREPHENATE AMINOTRANSFERASE-RELATED"/>
    <property type="match status" value="1"/>
</dbReference>
<dbReference type="OrthoDB" id="691673at2759"/>
<dbReference type="InterPro" id="IPR015424">
    <property type="entry name" value="PyrdxlP-dep_Trfase"/>
</dbReference>
<sequence length="465" mass="51046">MRIPSIMRHLVSHHHLRPAIALPPFATGSCNSVCNSFVSSSSALGATASMSSASSRGSNALALLPNYLVDAGGIEFYDERAAPEGCLQVSIAENHCVAPMMVEKVNDVQRNSVFTPDMIYYQNTYGMAGCRESMAGFMSTIMGTPSQIDPEQLVIGAGCNAVLENLFVALCEPGDEVLLPSPYYATFSFDLGCRAGVKLRETEREWSEVELEGNALTRAETYYPQIEDLELAYQRGEKKPKVLLLTNPHNPLGICMPKSVLDGLVEWAMGKGMHVVSDEIYAGSIHGQGFYSLAGEASKNQNVHVVYALSKDLGASGLRVGALLSSNEEVLAPVRKLNDLCQVSSTTQQLVEKMLGDKEWVAGFLKENMRLVRGRYERVLEACNEAGIKYLECDGGLYVWLDLRPWMREGETEKDLGSRLIKEHGLLMTPGESMDMRCDGFFRLVFTAVGDAEFELVLERLRGLA</sequence>
<organism evidence="3 4">
    <name type="scientific">Triparma strigata</name>
    <dbReference type="NCBI Taxonomy" id="1606541"/>
    <lineage>
        <taxon>Eukaryota</taxon>
        <taxon>Sar</taxon>
        <taxon>Stramenopiles</taxon>
        <taxon>Ochrophyta</taxon>
        <taxon>Bolidophyceae</taxon>
        <taxon>Parmales</taxon>
        <taxon>Triparmaceae</taxon>
        <taxon>Triparma</taxon>
    </lineage>
</organism>
<gene>
    <name evidence="3" type="ORF">TrST_g6370</name>
</gene>
<feature type="domain" description="Aminotransferase class I/classII large" evidence="2">
    <location>
        <begin position="120"/>
        <end position="461"/>
    </location>
</feature>
<dbReference type="InterPro" id="IPR004839">
    <property type="entry name" value="Aminotransferase_I/II_large"/>
</dbReference>
<dbReference type="SUPFAM" id="SSF53383">
    <property type="entry name" value="PLP-dependent transferases"/>
    <property type="match status" value="1"/>
</dbReference>
<evidence type="ECO:0000313" key="3">
    <source>
        <dbReference type="EMBL" id="GMH80265.1"/>
    </source>
</evidence>
<comment type="caution">
    <text evidence="3">The sequence shown here is derived from an EMBL/GenBank/DDBJ whole genome shotgun (WGS) entry which is preliminary data.</text>
</comment>
<keyword evidence="4" id="KW-1185">Reference proteome</keyword>
<dbReference type="PROSITE" id="PS51257">
    <property type="entry name" value="PROKAR_LIPOPROTEIN"/>
    <property type="match status" value="1"/>
</dbReference>
<reference evidence="4" key="1">
    <citation type="journal article" date="2023" name="Commun. Biol.">
        <title>Genome analysis of Parmales, the sister group of diatoms, reveals the evolutionary specialization of diatoms from phago-mixotrophs to photoautotrophs.</title>
        <authorList>
            <person name="Ban H."/>
            <person name="Sato S."/>
            <person name="Yoshikawa S."/>
            <person name="Yamada K."/>
            <person name="Nakamura Y."/>
            <person name="Ichinomiya M."/>
            <person name="Sato N."/>
            <person name="Blanc-Mathieu R."/>
            <person name="Endo H."/>
            <person name="Kuwata A."/>
            <person name="Ogata H."/>
        </authorList>
    </citation>
    <scope>NUCLEOTIDE SEQUENCE [LARGE SCALE GENOMIC DNA]</scope>
    <source>
        <strain evidence="4">NIES 3701</strain>
    </source>
</reference>
<dbReference type="PRINTS" id="PR00753">
    <property type="entry name" value="ACCSYNTHASE"/>
</dbReference>
<dbReference type="GO" id="GO:0006520">
    <property type="term" value="P:amino acid metabolic process"/>
    <property type="evidence" value="ECO:0007669"/>
    <property type="project" value="TreeGrafter"/>
</dbReference>